<accession>A0A318QGR6</accession>
<protein>
    <recommendedName>
        <fullName evidence="3">GIY-YIG nuclease family protein</fullName>
    </recommendedName>
</protein>
<reference evidence="1 2" key="1">
    <citation type="submission" date="2017-07" db="EMBL/GenBank/DDBJ databases">
        <title>A draft genome sequence of Komagataeibacter oboediens LMG 18849.</title>
        <authorList>
            <person name="Skraban J."/>
            <person name="Cleenwerck I."/>
            <person name="Vandamme P."/>
            <person name="Trcek J."/>
        </authorList>
    </citation>
    <scope>NUCLEOTIDE SEQUENCE [LARGE SCALE GENOMIC DNA]</scope>
    <source>
        <strain evidence="1 2">LMG 18849</strain>
    </source>
</reference>
<evidence type="ECO:0000313" key="1">
    <source>
        <dbReference type="EMBL" id="PYD77770.1"/>
    </source>
</evidence>
<dbReference type="AlphaFoldDB" id="A0A318QGR6"/>
<sequence length="228" mass="25839">MTAQIIPFKIAPKHDEPEGYRGPHVYIIACEGSENVKIGKAEDVARRVREHQCGSADQLIAIRSLAGNRIVESAFHKRFQSNRKHGEWFRFCPDMMNFFPEGYCATDYALKKPIDHVSASDGLSKWMIERMSALVKEIDPYERAKIDGCASDIPEEEWNHLICSSLDYLINKSIERMLMLNPFGDNAGAAKYLSNIINQIASHRDEVEKNETVSGASCNDRNTNEVHH</sequence>
<name>A0A318QGR6_9PROT</name>
<organism evidence="1 2">
    <name type="scientific">Komagataeibacter oboediens</name>
    <dbReference type="NCBI Taxonomy" id="65958"/>
    <lineage>
        <taxon>Bacteria</taxon>
        <taxon>Pseudomonadati</taxon>
        <taxon>Pseudomonadota</taxon>
        <taxon>Alphaproteobacteria</taxon>
        <taxon>Acetobacterales</taxon>
        <taxon>Acetobacteraceae</taxon>
        <taxon>Komagataeibacter</taxon>
    </lineage>
</organism>
<dbReference type="Proteomes" id="UP000247417">
    <property type="component" value="Unassembled WGS sequence"/>
</dbReference>
<evidence type="ECO:0008006" key="3">
    <source>
        <dbReference type="Google" id="ProtNLM"/>
    </source>
</evidence>
<gene>
    <name evidence="1" type="ORF">CFR80_17420</name>
</gene>
<dbReference type="Pfam" id="PF13455">
    <property type="entry name" value="MUG113"/>
    <property type="match status" value="1"/>
</dbReference>
<evidence type="ECO:0000313" key="2">
    <source>
        <dbReference type="Proteomes" id="UP000247417"/>
    </source>
</evidence>
<dbReference type="RefSeq" id="WP_110507810.1">
    <property type="nucleotide sequence ID" value="NZ_NKTX01000138.1"/>
</dbReference>
<dbReference type="OrthoDB" id="287318at2"/>
<comment type="caution">
    <text evidence="1">The sequence shown here is derived from an EMBL/GenBank/DDBJ whole genome shotgun (WGS) entry which is preliminary data.</text>
</comment>
<proteinExistence type="predicted"/>
<dbReference type="EMBL" id="NKTX01000138">
    <property type="protein sequence ID" value="PYD77770.1"/>
    <property type="molecule type" value="Genomic_DNA"/>
</dbReference>